<dbReference type="InterPro" id="IPR036866">
    <property type="entry name" value="RibonucZ/Hydroxyglut_hydro"/>
</dbReference>
<feature type="domain" description="Metallo-beta-lactamase" evidence="1">
    <location>
        <begin position="21"/>
        <end position="207"/>
    </location>
</feature>
<dbReference type="InterPro" id="IPR001279">
    <property type="entry name" value="Metallo-B-lactamas"/>
</dbReference>
<evidence type="ECO:0000313" key="2">
    <source>
        <dbReference type="EMBL" id="MFI6504958.1"/>
    </source>
</evidence>
<gene>
    <name evidence="2" type="ORF">ACIBG2_46770</name>
</gene>
<dbReference type="CDD" id="cd16282">
    <property type="entry name" value="metallo-hydrolase-like_MBL-fold"/>
    <property type="match status" value="1"/>
</dbReference>
<dbReference type="PANTHER" id="PTHR42951">
    <property type="entry name" value="METALLO-BETA-LACTAMASE DOMAIN-CONTAINING"/>
    <property type="match status" value="1"/>
</dbReference>
<dbReference type="InterPro" id="IPR050855">
    <property type="entry name" value="NDM-1-like"/>
</dbReference>
<name>A0ABW7Z9Z7_9ACTN</name>
<sequence length="264" mass="29151">MNEPWQEVGDRVYVRRHASVDLNVGLVVGDGHCLVFDTRMSHREGADLIDAVRRITPDPWTVVNSHAHWDHFFGNAVFLPAEIWAHTRCAEQIRETGERQREGVLGFVAEDRREEVEEVDLVVPDHTFADRATLDIGGRAVHLRFFGRGHTDNDIVLHVPDAGVIFAGDLVEEGAPPAFGDSYPLDWPVTVAAVLGELPDPVIVPGHGAVVDRAFAQAQQAELAEVASLARRAHAEGLRDLIGTFPYPEEVARAAIERAFLQLD</sequence>
<dbReference type="Pfam" id="PF00753">
    <property type="entry name" value="Lactamase_B"/>
    <property type="match status" value="1"/>
</dbReference>
<accession>A0ABW7Z9Z7</accession>
<dbReference type="RefSeq" id="WP_397090936.1">
    <property type="nucleotide sequence ID" value="NZ_JBITGY010000017.1"/>
</dbReference>
<evidence type="ECO:0000313" key="3">
    <source>
        <dbReference type="Proteomes" id="UP001612741"/>
    </source>
</evidence>
<dbReference type="Gene3D" id="3.60.15.10">
    <property type="entry name" value="Ribonuclease Z/Hydroxyacylglutathione hydrolase-like"/>
    <property type="match status" value="1"/>
</dbReference>
<protein>
    <submittedName>
        <fullName evidence="2">MBL fold metallo-hydrolase</fullName>
    </submittedName>
</protein>
<dbReference type="EMBL" id="JBITGY010000017">
    <property type="protein sequence ID" value="MFI6504958.1"/>
    <property type="molecule type" value="Genomic_DNA"/>
</dbReference>
<reference evidence="2 3" key="1">
    <citation type="submission" date="2024-10" db="EMBL/GenBank/DDBJ databases">
        <title>The Natural Products Discovery Center: Release of the First 8490 Sequenced Strains for Exploring Actinobacteria Biosynthetic Diversity.</title>
        <authorList>
            <person name="Kalkreuter E."/>
            <person name="Kautsar S.A."/>
            <person name="Yang D."/>
            <person name="Bader C.D."/>
            <person name="Teijaro C.N."/>
            <person name="Fluegel L."/>
            <person name="Davis C.M."/>
            <person name="Simpson J.R."/>
            <person name="Lauterbach L."/>
            <person name="Steele A.D."/>
            <person name="Gui C."/>
            <person name="Meng S."/>
            <person name="Li G."/>
            <person name="Viehrig K."/>
            <person name="Ye F."/>
            <person name="Su P."/>
            <person name="Kiefer A.F."/>
            <person name="Nichols A."/>
            <person name="Cepeda A.J."/>
            <person name="Yan W."/>
            <person name="Fan B."/>
            <person name="Jiang Y."/>
            <person name="Adhikari A."/>
            <person name="Zheng C.-J."/>
            <person name="Schuster L."/>
            <person name="Cowan T.M."/>
            <person name="Smanski M.J."/>
            <person name="Chevrette M.G."/>
            <person name="De Carvalho L.P.S."/>
            <person name="Shen B."/>
        </authorList>
    </citation>
    <scope>NUCLEOTIDE SEQUENCE [LARGE SCALE GENOMIC DNA]</scope>
    <source>
        <strain evidence="2 3">NPDC050545</strain>
    </source>
</reference>
<dbReference type="SUPFAM" id="SSF56281">
    <property type="entry name" value="Metallo-hydrolase/oxidoreductase"/>
    <property type="match status" value="1"/>
</dbReference>
<dbReference type="Proteomes" id="UP001612741">
    <property type="component" value="Unassembled WGS sequence"/>
</dbReference>
<dbReference type="PANTHER" id="PTHR42951:SF4">
    <property type="entry name" value="ACYL-COENZYME A THIOESTERASE MBLAC2"/>
    <property type="match status" value="1"/>
</dbReference>
<organism evidence="2 3">
    <name type="scientific">Nonomuraea typhae</name>
    <dbReference type="NCBI Taxonomy" id="2603600"/>
    <lineage>
        <taxon>Bacteria</taxon>
        <taxon>Bacillati</taxon>
        <taxon>Actinomycetota</taxon>
        <taxon>Actinomycetes</taxon>
        <taxon>Streptosporangiales</taxon>
        <taxon>Streptosporangiaceae</taxon>
        <taxon>Nonomuraea</taxon>
    </lineage>
</organism>
<comment type="caution">
    <text evidence="2">The sequence shown here is derived from an EMBL/GenBank/DDBJ whole genome shotgun (WGS) entry which is preliminary data.</text>
</comment>
<dbReference type="SMART" id="SM00849">
    <property type="entry name" value="Lactamase_B"/>
    <property type="match status" value="1"/>
</dbReference>
<proteinExistence type="predicted"/>
<keyword evidence="3" id="KW-1185">Reference proteome</keyword>
<evidence type="ECO:0000259" key="1">
    <source>
        <dbReference type="SMART" id="SM00849"/>
    </source>
</evidence>